<dbReference type="PANTHER" id="PTHR46725:SF1">
    <property type="entry name" value="COILED-COIL DOMAIN-CONTAINING PROTEIN 57"/>
    <property type="match status" value="1"/>
</dbReference>
<dbReference type="PANTHER" id="PTHR46725">
    <property type="entry name" value="COILED-COIL DOMAIN-CONTAINING PROTEIN 57"/>
    <property type="match status" value="1"/>
</dbReference>
<dbReference type="InterPro" id="IPR042481">
    <property type="entry name" value="CCDC57"/>
</dbReference>
<name>A0A8K1LI11_9PASS</name>
<reference evidence="3" key="1">
    <citation type="submission" date="2019-04" db="EMBL/GenBank/DDBJ databases">
        <title>Genome assembly of Zosterops borbonicus 15179.</title>
        <authorList>
            <person name="Leroy T."/>
            <person name="Anselmetti Y."/>
            <person name="Tilak M.-K."/>
            <person name="Nabholz B."/>
        </authorList>
    </citation>
    <scope>NUCLEOTIDE SEQUENCE</scope>
    <source>
        <strain evidence="3">HGM_15179</strain>
        <tissue evidence="3">Muscle</tissue>
    </source>
</reference>
<evidence type="ECO:0000313" key="4">
    <source>
        <dbReference type="Proteomes" id="UP000796761"/>
    </source>
</evidence>
<organism evidence="3 4">
    <name type="scientific">Zosterops borbonicus</name>
    <dbReference type="NCBI Taxonomy" id="364589"/>
    <lineage>
        <taxon>Eukaryota</taxon>
        <taxon>Metazoa</taxon>
        <taxon>Chordata</taxon>
        <taxon>Craniata</taxon>
        <taxon>Vertebrata</taxon>
        <taxon>Euteleostomi</taxon>
        <taxon>Archelosauria</taxon>
        <taxon>Archosauria</taxon>
        <taxon>Dinosauria</taxon>
        <taxon>Saurischia</taxon>
        <taxon>Theropoda</taxon>
        <taxon>Coelurosauria</taxon>
        <taxon>Aves</taxon>
        <taxon>Neognathae</taxon>
        <taxon>Neoaves</taxon>
        <taxon>Telluraves</taxon>
        <taxon>Australaves</taxon>
        <taxon>Passeriformes</taxon>
        <taxon>Sylvioidea</taxon>
        <taxon>Zosteropidae</taxon>
        <taxon>Zosterops</taxon>
    </lineage>
</organism>
<sequence>MCGFVPSGGGSSNQHLSLAAEREWILKQRKMQTELNWQPLCENAGCKWNQKSEDLAHRLSSSRQEIEADLWKTDYRLCEVETVLSALTVEREQTIQASFNHSISPEGEKQIFPYDDKSSLCKDIPALEIKKLQEQNASLRAAIAQMRKEMESLDEQMLSSLPPTEDRQLAEQGSLSTNKISAGTTVSNIKVSSATLDCVVNPNTEEGPEPKVLEENMVDFGQLLSDVGTGVGCQYSVKHTLRGMQNKLKEAARKISILSQEKRQLIEMGNRLRAELGMVLKEGLWHPVRSKHCTVCIASGSLLPRELVKRTQCQLSVLKHLQHRLSTQELQCARQQHLSRFSSLTACPSLKEEAPSSCGEETELPSAEAHLRSSNFLIENDEPDTFSATKADTSTKIVQTQLLSQSPSQVPQVQLSLSRAQNFCQILDTGSSLSLLSPRKNSSQVEFEVVHSIKQSEESQQNIKAKDKLQTSAEDLTVRGTRLEVQQKLKSRNLSCAHLLKPKISSSMAKIRNYNIKD</sequence>
<accession>A0A8K1LI11</accession>
<evidence type="ECO:0000256" key="1">
    <source>
        <dbReference type="SAM" id="Coils"/>
    </source>
</evidence>
<dbReference type="GO" id="GO:0005876">
    <property type="term" value="C:spindle microtubule"/>
    <property type="evidence" value="ECO:0007669"/>
    <property type="project" value="TreeGrafter"/>
</dbReference>
<gene>
    <name evidence="3" type="ORF">HGM15179_012679</name>
</gene>
<dbReference type="Proteomes" id="UP000796761">
    <property type="component" value="Unassembled WGS sequence"/>
</dbReference>
<keyword evidence="1" id="KW-0175">Coiled coil</keyword>
<dbReference type="GO" id="GO:0034451">
    <property type="term" value="C:centriolar satellite"/>
    <property type="evidence" value="ECO:0007669"/>
    <property type="project" value="TreeGrafter"/>
</dbReference>
<evidence type="ECO:0008006" key="5">
    <source>
        <dbReference type="Google" id="ProtNLM"/>
    </source>
</evidence>
<dbReference type="GO" id="GO:0007099">
    <property type="term" value="P:centriole replication"/>
    <property type="evidence" value="ECO:0007669"/>
    <property type="project" value="TreeGrafter"/>
</dbReference>
<dbReference type="EMBL" id="SWJQ01000440">
    <property type="protein sequence ID" value="TRZ14388.1"/>
    <property type="molecule type" value="Genomic_DNA"/>
</dbReference>
<comment type="caution">
    <text evidence="3">The sequence shown here is derived from an EMBL/GenBank/DDBJ whole genome shotgun (WGS) entry which is preliminary data.</text>
</comment>
<dbReference type="GO" id="GO:0045931">
    <property type="term" value="P:positive regulation of mitotic cell cycle"/>
    <property type="evidence" value="ECO:0007669"/>
    <property type="project" value="TreeGrafter"/>
</dbReference>
<dbReference type="GO" id="GO:0005814">
    <property type="term" value="C:centriole"/>
    <property type="evidence" value="ECO:0007669"/>
    <property type="project" value="TreeGrafter"/>
</dbReference>
<protein>
    <recommendedName>
        <fullName evidence="5">Coiled-coil domain-containing protein 57</fullName>
    </recommendedName>
</protein>
<evidence type="ECO:0000313" key="3">
    <source>
        <dbReference type="EMBL" id="TRZ14388.1"/>
    </source>
</evidence>
<proteinExistence type="predicted"/>
<dbReference type="OrthoDB" id="568502at2759"/>
<dbReference type="GO" id="GO:0060271">
    <property type="term" value="P:cilium assembly"/>
    <property type="evidence" value="ECO:0007669"/>
    <property type="project" value="TreeGrafter"/>
</dbReference>
<feature type="coiled-coil region" evidence="1">
    <location>
        <begin position="241"/>
        <end position="268"/>
    </location>
</feature>
<evidence type="ECO:0000256" key="2">
    <source>
        <dbReference type="SAM" id="MobiDB-lite"/>
    </source>
</evidence>
<dbReference type="GO" id="GO:0007020">
    <property type="term" value="P:microtubule nucleation"/>
    <property type="evidence" value="ECO:0007669"/>
    <property type="project" value="TreeGrafter"/>
</dbReference>
<keyword evidence="4" id="KW-1185">Reference proteome</keyword>
<dbReference type="AlphaFoldDB" id="A0A8K1LI11"/>
<feature type="region of interest" description="Disordered" evidence="2">
    <location>
        <begin position="153"/>
        <end position="175"/>
    </location>
</feature>